<dbReference type="GO" id="GO:0030572">
    <property type="term" value="F:phosphatidyltransferase activity"/>
    <property type="evidence" value="ECO:0007669"/>
    <property type="project" value="UniProtKB-ARBA"/>
</dbReference>
<dbReference type="AlphaFoldDB" id="A0A2N5ZHA3"/>
<feature type="domain" description="PLD phosphodiesterase" evidence="1">
    <location>
        <begin position="368"/>
        <end position="395"/>
    </location>
</feature>
<dbReference type="InterPro" id="IPR025202">
    <property type="entry name" value="PLD-like_dom"/>
</dbReference>
<sequence>MKKTIFILFVLTAFIFAGASEYYDKPFIFPGFHRKYFKDNIKDELLPLDFENYKPCAVRLLVDKDEVFPRALEMMKDAKKSVMFNMYLFGGELGKNIVDLLKQKMDEGVKIYMIMPEGKESKEEGEFDEFHERGYMGRPEARGGHDVKPPYKEMISYAIQQGLPVVHAETKFLDTPGLVKIDHSKLIIVDSERALVGGMNFADTVAKNHDSMVEVVGPYVEEIEKIFINNWLCSYSKQRSGLSIFDKDNSKNMMRDAVSRGWLKAEAIPTVTSPYKNNTRRVLKRLFDQAKNNIYIEQLLLNDSDIIKYLLRAAKRGVEVKVIVDPAEHLYSMDWKGGPNNKAIGAFQKLKKEHKEVNAEVRHYDILPGQELHMKLCIVDGMYVGLGSTNFTSGAMRSNYEAFHIFKSRELAYAYENLFMNDWETRTRIPDDLSVVESVIGFVSDILF</sequence>
<dbReference type="PANTHER" id="PTHR21248:SF22">
    <property type="entry name" value="PHOSPHOLIPASE D"/>
    <property type="match status" value="1"/>
</dbReference>
<proteinExistence type="predicted"/>
<evidence type="ECO:0000313" key="3">
    <source>
        <dbReference type="Proteomes" id="UP000234857"/>
    </source>
</evidence>
<evidence type="ECO:0000259" key="1">
    <source>
        <dbReference type="PROSITE" id="PS50035"/>
    </source>
</evidence>
<comment type="caution">
    <text evidence="2">The sequence shown here is derived from an EMBL/GenBank/DDBJ whole genome shotgun (WGS) entry which is preliminary data.</text>
</comment>
<dbReference type="Proteomes" id="UP000234857">
    <property type="component" value="Unassembled WGS sequence"/>
</dbReference>
<dbReference type="PANTHER" id="PTHR21248">
    <property type="entry name" value="CARDIOLIPIN SYNTHASE"/>
    <property type="match status" value="1"/>
</dbReference>
<dbReference type="SMART" id="SM00155">
    <property type="entry name" value="PLDc"/>
    <property type="match status" value="2"/>
</dbReference>
<dbReference type="InterPro" id="IPR001736">
    <property type="entry name" value="PLipase_D/transphosphatidylase"/>
</dbReference>
<gene>
    <name evidence="2" type="ORF">C0601_05725</name>
</gene>
<dbReference type="GO" id="GO:0032049">
    <property type="term" value="P:cardiolipin biosynthetic process"/>
    <property type="evidence" value="ECO:0007669"/>
    <property type="project" value="UniProtKB-ARBA"/>
</dbReference>
<dbReference type="PROSITE" id="PS50035">
    <property type="entry name" value="PLD"/>
    <property type="match status" value="2"/>
</dbReference>
<dbReference type="Pfam" id="PF13091">
    <property type="entry name" value="PLDc_2"/>
    <property type="match status" value="2"/>
</dbReference>
<dbReference type="EMBL" id="PKTG01000074">
    <property type="protein sequence ID" value="PLX18031.1"/>
    <property type="molecule type" value="Genomic_DNA"/>
</dbReference>
<evidence type="ECO:0000313" key="2">
    <source>
        <dbReference type="EMBL" id="PLX18031.1"/>
    </source>
</evidence>
<accession>A0A2N5ZHA3</accession>
<dbReference type="SUPFAM" id="SSF56024">
    <property type="entry name" value="Phospholipase D/nuclease"/>
    <property type="match status" value="2"/>
</dbReference>
<dbReference type="Gene3D" id="3.30.870.10">
    <property type="entry name" value="Endonuclease Chain A"/>
    <property type="match status" value="2"/>
</dbReference>
<feature type="domain" description="PLD phosphodiesterase" evidence="1">
    <location>
        <begin position="178"/>
        <end position="205"/>
    </location>
</feature>
<organism evidence="2 3">
    <name type="scientific">Muiribacterium halophilum</name>
    <dbReference type="NCBI Taxonomy" id="2053465"/>
    <lineage>
        <taxon>Bacteria</taxon>
        <taxon>Candidatus Muiribacteriota</taxon>
        <taxon>Candidatus Muiribacteriia</taxon>
        <taxon>Candidatus Muiribacteriales</taxon>
        <taxon>Candidatus Muiribacteriaceae</taxon>
        <taxon>Candidatus Muiribacterium</taxon>
    </lineage>
</organism>
<name>A0A2N5ZHA3_MUIH1</name>
<reference evidence="2 3" key="1">
    <citation type="submission" date="2017-11" db="EMBL/GenBank/DDBJ databases">
        <title>Genome-resolved metagenomics identifies genetic mobility, metabolic interactions, and unexpected diversity in perchlorate-reducing communities.</title>
        <authorList>
            <person name="Barnum T.P."/>
            <person name="Figueroa I.A."/>
            <person name="Carlstrom C.I."/>
            <person name="Lucas L.N."/>
            <person name="Engelbrektson A.L."/>
            <person name="Coates J.D."/>
        </authorList>
    </citation>
    <scope>NUCLEOTIDE SEQUENCE [LARGE SCALE GENOMIC DNA]</scope>
    <source>
        <strain evidence="2">BM706</strain>
    </source>
</reference>
<protein>
    <recommendedName>
        <fullName evidence="1">PLD phosphodiesterase domain-containing protein</fullName>
    </recommendedName>
</protein>